<name>A0A6C0NZZ2_9BACL</name>
<dbReference type="KEGG" id="prz:GZH47_03790"/>
<protein>
    <submittedName>
        <fullName evidence="3">DUF342 domain-containing protein</fullName>
    </submittedName>
</protein>
<dbReference type="AlphaFoldDB" id="A0A6C0NZZ2"/>
<keyword evidence="1" id="KW-0175">Coiled coil</keyword>
<dbReference type="EMBL" id="CP048286">
    <property type="protein sequence ID" value="QHW30042.1"/>
    <property type="molecule type" value="Genomic_DNA"/>
</dbReference>
<proteinExistence type="predicted"/>
<dbReference type="InterPro" id="IPR046865">
    <property type="entry name" value="FapA_b_solenoid"/>
</dbReference>
<sequence>MTTTENLQTYLVVQQSPDKLAAYIRFNVADENFSCTAEQLAEFLKSHNIKHGLQHDVINQLVKLPSRYFQSQTLIAQGVAPVNGEDGFIRFAYDMNEGEYRPLELEGGKVDFKEVTQLKNVKRGQLIAEKVKATPGKDGIAVTGEAVPCRNGKEAYFKMGKNVLLNPEQTAIYAAIDGLISITDKSKVNVFPVFEVNGDVDYKVGNIDFVGNVVIRGNVLTGFKVKAVGDIRVIGGVEGAILETEGSIEVTGGVLASNKGYLKAGKNIKCSFIQDGNVTAAEDVLVSQSIMHSHVRAGRNVICSGVKGLVVGGTIQAGDRVVARTIGNSMSTATVIEVGVRPELRSELLELRSQNKLLSENLDKTEKALALLDQLAAVGQLPPDRMAMRIKLGSTKRASVEEIAQNKERVLEIEKSLENTDRAKVDAVNVIYGGTKIVIGRNTRFIKDPMQRISFRYADGDIVMAPYI</sequence>
<dbReference type="Pfam" id="PF03961">
    <property type="entry name" value="FapA"/>
    <property type="match status" value="1"/>
</dbReference>
<reference evidence="3 4" key="1">
    <citation type="submission" date="2020-02" db="EMBL/GenBank/DDBJ databases">
        <title>Paenibacillus sp. nov., isolated from rhizosphere soil of tomato.</title>
        <authorList>
            <person name="Weon H.-Y."/>
            <person name="Lee S.A."/>
        </authorList>
    </citation>
    <scope>NUCLEOTIDE SEQUENCE [LARGE SCALE GENOMIC DNA]</scope>
    <source>
        <strain evidence="3 4">14171R-81</strain>
    </source>
</reference>
<accession>A0A6C0NZZ2</accession>
<organism evidence="3 4">
    <name type="scientific">Paenibacillus rhizovicinus</name>
    <dbReference type="NCBI Taxonomy" id="2704463"/>
    <lineage>
        <taxon>Bacteria</taxon>
        <taxon>Bacillati</taxon>
        <taxon>Bacillota</taxon>
        <taxon>Bacilli</taxon>
        <taxon>Bacillales</taxon>
        <taxon>Paenibacillaceae</taxon>
        <taxon>Paenibacillus</taxon>
    </lineage>
</organism>
<gene>
    <name evidence="3" type="ORF">GZH47_03790</name>
</gene>
<evidence type="ECO:0000259" key="2">
    <source>
        <dbReference type="Pfam" id="PF20250"/>
    </source>
</evidence>
<dbReference type="InterPro" id="IPR046866">
    <property type="entry name" value="FapA_N"/>
</dbReference>
<dbReference type="InterPro" id="IPR005646">
    <property type="entry name" value="FapA"/>
</dbReference>
<dbReference type="Pfam" id="PF20250">
    <property type="entry name" value="FapA_N"/>
    <property type="match status" value="1"/>
</dbReference>
<feature type="coiled-coil region" evidence="1">
    <location>
        <begin position="341"/>
        <end position="375"/>
    </location>
</feature>
<dbReference type="Proteomes" id="UP000479114">
    <property type="component" value="Chromosome"/>
</dbReference>
<evidence type="ECO:0000256" key="1">
    <source>
        <dbReference type="SAM" id="Coils"/>
    </source>
</evidence>
<dbReference type="RefSeq" id="WP_162638673.1">
    <property type="nucleotide sequence ID" value="NZ_CP048286.1"/>
</dbReference>
<feature type="domain" description="Flagellar Assembly Protein A N-terminal region" evidence="2">
    <location>
        <begin position="13"/>
        <end position="184"/>
    </location>
</feature>
<dbReference type="PANTHER" id="PTHR38032">
    <property type="entry name" value="POLYMERASE-RELATED"/>
    <property type="match status" value="1"/>
</dbReference>
<evidence type="ECO:0000313" key="3">
    <source>
        <dbReference type="EMBL" id="QHW30042.1"/>
    </source>
</evidence>
<evidence type="ECO:0000313" key="4">
    <source>
        <dbReference type="Proteomes" id="UP000479114"/>
    </source>
</evidence>
<dbReference type="PANTHER" id="PTHR38032:SF1">
    <property type="entry name" value="RNA-BINDING PROTEIN KHPB N-TERMINAL DOMAIN-CONTAINING PROTEIN"/>
    <property type="match status" value="1"/>
</dbReference>
<keyword evidence="4" id="KW-1185">Reference proteome</keyword>